<name>A0A162ZME5_PHYB8</name>
<dbReference type="OrthoDB" id="3239894at2759"/>
<evidence type="ECO:0000313" key="2">
    <source>
        <dbReference type="Proteomes" id="UP000077315"/>
    </source>
</evidence>
<dbReference type="AlphaFoldDB" id="A0A162ZME5"/>
<organism evidence="1 2">
    <name type="scientific">Phycomyces blakesleeanus (strain ATCC 8743b / DSM 1359 / FGSC 10004 / NBRC 33097 / NRRL 1555)</name>
    <dbReference type="NCBI Taxonomy" id="763407"/>
    <lineage>
        <taxon>Eukaryota</taxon>
        <taxon>Fungi</taxon>
        <taxon>Fungi incertae sedis</taxon>
        <taxon>Mucoromycota</taxon>
        <taxon>Mucoromycotina</taxon>
        <taxon>Mucoromycetes</taxon>
        <taxon>Mucorales</taxon>
        <taxon>Phycomycetaceae</taxon>
        <taxon>Phycomyces</taxon>
    </lineage>
</organism>
<protein>
    <submittedName>
        <fullName evidence="1">Uncharacterized protein</fullName>
    </submittedName>
</protein>
<sequence length="266" mass="30348">MEDLDEAHCSLEAFCVECEILYDPDLLSPNMHLHLRLKETIVSFGPVYGYWLFSFERFNGVLKNYATNRRDGFEATYMRRYPEDAYKSDLARAIISCIRPSHAGRLVELIGSSASSASSPFVLDDFIASANGNFDITKGNEPLPPSTFPLELERETSMKESEYLNLLAYYWETYDDQALCHYRQPGPDQKMVNNRIQKMKSIHLLGQVYKGGDGMAKRGSYIQALFRTSDDRFINAYTGQIQYLFVNTATNSFAGHSSRHVFAYVN</sequence>
<proteinExistence type="predicted"/>
<evidence type="ECO:0000313" key="1">
    <source>
        <dbReference type="EMBL" id="OAD67811.1"/>
    </source>
</evidence>
<gene>
    <name evidence="1" type="ORF">PHYBLDRAFT_150900</name>
</gene>
<dbReference type="GeneID" id="28993475"/>
<reference evidence="2" key="1">
    <citation type="submission" date="2015-06" db="EMBL/GenBank/DDBJ databases">
        <title>Expansion of signal transduction pathways in fungi by whole-genome duplication.</title>
        <authorList>
            <consortium name="DOE Joint Genome Institute"/>
            <person name="Corrochano L.M."/>
            <person name="Kuo A."/>
            <person name="Marcet-Houben M."/>
            <person name="Polaino S."/>
            <person name="Salamov A."/>
            <person name="Villalobos J.M."/>
            <person name="Alvarez M.I."/>
            <person name="Avalos J."/>
            <person name="Benito E.P."/>
            <person name="Benoit I."/>
            <person name="Burger G."/>
            <person name="Camino L.P."/>
            <person name="Canovas D."/>
            <person name="Cerda-Olmedo E."/>
            <person name="Cheng J.-F."/>
            <person name="Dominguez A."/>
            <person name="Elias M."/>
            <person name="Eslava A.P."/>
            <person name="Glaser F."/>
            <person name="Grimwood J."/>
            <person name="Gutierrez G."/>
            <person name="Heitman J."/>
            <person name="Henrissat B."/>
            <person name="Iturriaga E.A."/>
            <person name="Lang B.F."/>
            <person name="Lavin J.L."/>
            <person name="Lee S."/>
            <person name="Li W."/>
            <person name="Lindquist E."/>
            <person name="Lopez-Garcia S."/>
            <person name="Luque E.M."/>
            <person name="Marcos A.T."/>
            <person name="Martin J."/>
            <person name="McCluskey K."/>
            <person name="Medina H.R."/>
            <person name="Miralles-Duran A."/>
            <person name="Miyazaki A."/>
            <person name="Munoz-Torres E."/>
            <person name="Oguiza J.A."/>
            <person name="Ohm R."/>
            <person name="Olmedo M."/>
            <person name="Orejas M."/>
            <person name="Ortiz-Castellanos L."/>
            <person name="Pisabarro A.G."/>
            <person name="Rodriguez-Romero J."/>
            <person name="Ruiz-Herrera J."/>
            <person name="Ruiz-Vazquez R."/>
            <person name="Sanz C."/>
            <person name="Schackwitz W."/>
            <person name="Schmutz J."/>
            <person name="Shahriari M."/>
            <person name="Shelest E."/>
            <person name="Silva-Franco F."/>
            <person name="Soanes D."/>
            <person name="Syed K."/>
            <person name="Tagua V.G."/>
            <person name="Talbot N.J."/>
            <person name="Thon M."/>
            <person name="De vries R.P."/>
            <person name="Wiebenga A."/>
            <person name="Yadav J.S."/>
            <person name="Braun E.L."/>
            <person name="Baker S."/>
            <person name="Garre V."/>
            <person name="Horwitz B."/>
            <person name="Torres-Martinez S."/>
            <person name="Idnurm A."/>
            <person name="Herrera-Estrella A."/>
            <person name="Gabaldon T."/>
            <person name="Grigoriev I.V."/>
        </authorList>
    </citation>
    <scope>NUCLEOTIDE SEQUENCE [LARGE SCALE GENOMIC DNA]</scope>
    <source>
        <strain evidence="2">NRRL 1555(-)</strain>
    </source>
</reference>
<accession>A0A162ZME5</accession>
<dbReference type="InParanoid" id="A0A162ZME5"/>
<dbReference type="RefSeq" id="XP_018285851.1">
    <property type="nucleotide sequence ID" value="XM_018432569.1"/>
</dbReference>
<dbReference type="VEuPathDB" id="FungiDB:PHYBLDRAFT_150900"/>
<dbReference type="EMBL" id="KV440997">
    <property type="protein sequence ID" value="OAD67811.1"/>
    <property type="molecule type" value="Genomic_DNA"/>
</dbReference>
<dbReference type="PANTHER" id="PTHR46579">
    <property type="entry name" value="F5/8 TYPE C DOMAIN-CONTAINING PROTEIN-RELATED"/>
    <property type="match status" value="1"/>
</dbReference>
<dbReference type="PANTHER" id="PTHR46579:SF2">
    <property type="entry name" value="C2H2-TYPE DOMAIN-CONTAINING PROTEIN"/>
    <property type="match status" value="1"/>
</dbReference>
<dbReference type="Proteomes" id="UP000077315">
    <property type="component" value="Unassembled WGS sequence"/>
</dbReference>
<keyword evidence="2" id="KW-1185">Reference proteome</keyword>